<reference evidence="2" key="1">
    <citation type="submission" date="2016-10" db="EMBL/GenBank/DDBJ databases">
        <authorList>
            <person name="Varghese N."/>
            <person name="Submissions S."/>
        </authorList>
    </citation>
    <scope>NUCLEOTIDE SEQUENCE [LARGE SCALE GENOMIC DNA]</scope>
    <source>
        <strain evidence="2">DSM 44675</strain>
    </source>
</reference>
<evidence type="ECO:0000313" key="1">
    <source>
        <dbReference type="EMBL" id="SEK66221.1"/>
    </source>
</evidence>
<dbReference type="InterPro" id="IPR046652">
    <property type="entry name" value="DUF6764"/>
</dbReference>
<keyword evidence="2" id="KW-1185">Reference proteome</keyword>
<dbReference type="Proteomes" id="UP000198677">
    <property type="component" value="Unassembled WGS sequence"/>
</dbReference>
<evidence type="ECO:0000313" key="2">
    <source>
        <dbReference type="Proteomes" id="UP000198677"/>
    </source>
</evidence>
<proteinExistence type="predicted"/>
<name>A0A1H7IUQ6_9NOCA</name>
<dbReference type="AlphaFoldDB" id="A0A1H7IUQ6"/>
<organism evidence="1 2">
    <name type="scientific">Rhodococcus maanshanensis</name>
    <dbReference type="NCBI Taxonomy" id="183556"/>
    <lineage>
        <taxon>Bacteria</taxon>
        <taxon>Bacillati</taxon>
        <taxon>Actinomycetota</taxon>
        <taxon>Actinomycetes</taxon>
        <taxon>Mycobacteriales</taxon>
        <taxon>Nocardiaceae</taxon>
        <taxon>Rhodococcus</taxon>
    </lineage>
</organism>
<protein>
    <submittedName>
        <fullName evidence="1">Uncharacterized protein</fullName>
    </submittedName>
</protein>
<dbReference type="EMBL" id="FOAW01000003">
    <property type="protein sequence ID" value="SEK66221.1"/>
    <property type="molecule type" value="Genomic_DNA"/>
</dbReference>
<sequence length="171" mass="15926">MSIQLMPRVHSLIPSITRAGASLAVGVAIAGGMAVAGSGVASAAQVGCASPPSANDIRVIGDASCGATATVGNAGATAMDSGTAVSVANGGSANSLATGFGVALSSSRDAGAAHAFAIGGGISHSNASNGHTTISVAGWGSGATAEASGVKCVGPLSFAVNLNTGAVCAMR</sequence>
<gene>
    <name evidence="1" type="ORF">SAMN05444583_1035</name>
</gene>
<dbReference type="Pfam" id="PF20550">
    <property type="entry name" value="DUF6764"/>
    <property type="match status" value="1"/>
</dbReference>
<accession>A0A1H7IUQ6</accession>